<keyword evidence="2" id="KW-0472">Membrane</keyword>
<reference evidence="3 4" key="1">
    <citation type="submission" date="2022-06" db="EMBL/GenBank/DDBJ databases">
        <title>Rhizosaccharibacter gen. nov. sp. nov. KSS12, endophytic bacteria isolated from sugarcane.</title>
        <authorList>
            <person name="Pitiwittayakul N."/>
        </authorList>
    </citation>
    <scope>NUCLEOTIDE SEQUENCE [LARGE SCALE GENOMIC DNA]</scope>
    <source>
        <strain evidence="3 4">KSS12</strain>
    </source>
</reference>
<evidence type="ECO:0000313" key="4">
    <source>
        <dbReference type="Proteomes" id="UP001524547"/>
    </source>
</evidence>
<keyword evidence="4" id="KW-1185">Reference proteome</keyword>
<name>A0ABT1VVZ1_9PROT</name>
<accession>A0ABT1VVZ1</accession>
<evidence type="ECO:0000313" key="3">
    <source>
        <dbReference type="EMBL" id="MCQ8240501.1"/>
    </source>
</evidence>
<gene>
    <name evidence="3" type="ORF">NFI88_06540</name>
</gene>
<sequence>MPDALWAQAAPWLSHHAPWVVPLVALMLALAPVLNGASAILEQLRDWRRPKPPAEPDPDPGDPDLAEERAAHDRTRRQLEQALHQLDIADRWRTRDRTD</sequence>
<feature type="compositionally biased region" description="Basic and acidic residues" evidence="1">
    <location>
        <begin position="66"/>
        <end position="76"/>
    </location>
</feature>
<feature type="transmembrane region" description="Helical" evidence="2">
    <location>
        <begin position="20"/>
        <end position="41"/>
    </location>
</feature>
<feature type="region of interest" description="Disordered" evidence="1">
    <location>
        <begin position="46"/>
        <end position="76"/>
    </location>
</feature>
<protein>
    <recommendedName>
        <fullName evidence="5">Envelope stress response membrane protein PspB</fullName>
    </recommendedName>
</protein>
<feature type="compositionally biased region" description="Acidic residues" evidence="1">
    <location>
        <begin position="56"/>
        <end position="65"/>
    </location>
</feature>
<keyword evidence="2" id="KW-1133">Transmembrane helix</keyword>
<evidence type="ECO:0000256" key="2">
    <source>
        <dbReference type="SAM" id="Phobius"/>
    </source>
</evidence>
<evidence type="ECO:0008006" key="5">
    <source>
        <dbReference type="Google" id="ProtNLM"/>
    </source>
</evidence>
<organism evidence="3 4">
    <name type="scientific">Rhizosaccharibacter radicis</name>
    <dbReference type="NCBI Taxonomy" id="2782605"/>
    <lineage>
        <taxon>Bacteria</taxon>
        <taxon>Pseudomonadati</taxon>
        <taxon>Pseudomonadota</taxon>
        <taxon>Alphaproteobacteria</taxon>
        <taxon>Acetobacterales</taxon>
        <taxon>Acetobacteraceae</taxon>
        <taxon>Rhizosaccharibacter</taxon>
    </lineage>
</organism>
<dbReference type="Proteomes" id="UP001524547">
    <property type="component" value="Unassembled WGS sequence"/>
</dbReference>
<proteinExistence type="predicted"/>
<evidence type="ECO:0000256" key="1">
    <source>
        <dbReference type="SAM" id="MobiDB-lite"/>
    </source>
</evidence>
<dbReference type="EMBL" id="JAMZEJ010000004">
    <property type="protein sequence ID" value="MCQ8240501.1"/>
    <property type="molecule type" value="Genomic_DNA"/>
</dbReference>
<dbReference type="RefSeq" id="WP_422919250.1">
    <property type="nucleotide sequence ID" value="NZ_JAMZEJ010000004.1"/>
</dbReference>
<comment type="caution">
    <text evidence="3">The sequence shown here is derived from an EMBL/GenBank/DDBJ whole genome shotgun (WGS) entry which is preliminary data.</text>
</comment>
<keyword evidence="2" id="KW-0812">Transmembrane</keyword>